<organism evidence="1 2">
    <name type="scientific">Entomophthora muscae</name>
    <dbReference type="NCBI Taxonomy" id="34485"/>
    <lineage>
        <taxon>Eukaryota</taxon>
        <taxon>Fungi</taxon>
        <taxon>Fungi incertae sedis</taxon>
        <taxon>Zoopagomycota</taxon>
        <taxon>Entomophthoromycotina</taxon>
        <taxon>Entomophthoromycetes</taxon>
        <taxon>Entomophthorales</taxon>
        <taxon>Entomophthoraceae</taxon>
        <taxon>Entomophthora</taxon>
    </lineage>
</organism>
<name>A0ACC2UJN9_9FUNG</name>
<reference evidence="1" key="1">
    <citation type="submission" date="2022-04" db="EMBL/GenBank/DDBJ databases">
        <title>Genome of the entomopathogenic fungus Entomophthora muscae.</title>
        <authorList>
            <person name="Elya C."/>
            <person name="Lovett B.R."/>
            <person name="Lee E."/>
            <person name="Macias A.M."/>
            <person name="Hajek A.E."/>
            <person name="De Bivort B.L."/>
            <person name="Kasson M.T."/>
            <person name="De Fine Licht H.H."/>
            <person name="Stajich J.E."/>
        </authorList>
    </citation>
    <scope>NUCLEOTIDE SEQUENCE</scope>
    <source>
        <strain evidence="1">Berkeley</strain>
    </source>
</reference>
<proteinExistence type="predicted"/>
<keyword evidence="2" id="KW-1185">Reference proteome</keyword>
<comment type="caution">
    <text evidence="1">The sequence shown here is derived from an EMBL/GenBank/DDBJ whole genome shotgun (WGS) entry which is preliminary data.</text>
</comment>
<gene>
    <name evidence="1" type="ORF">DSO57_1037463</name>
</gene>
<protein>
    <submittedName>
        <fullName evidence="1">Uncharacterized protein</fullName>
    </submittedName>
</protein>
<evidence type="ECO:0000313" key="1">
    <source>
        <dbReference type="EMBL" id="KAJ9087014.1"/>
    </source>
</evidence>
<dbReference type="Proteomes" id="UP001165960">
    <property type="component" value="Unassembled WGS sequence"/>
</dbReference>
<evidence type="ECO:0000313" key="2">
    <source>
        <dbReference type="Proteomes" id="UP001165960"/>
    </source>
</evidence>
<sequence length="743" mass="83135">MLNCVLERVRKTQLVASASQEYFATFFPGENVQVRTPKSKGPRSGGIVSEVDVSELSVAVDPIVDLENAPRAPFRAYRVDFGDNDIQVIDVAHIKYSGLLKHVRLLPLRMLFNKWAAGLPLGSDERRAMKAGIPTQAGLTVEVPIKTLSNISQVSHETVPRHKRKAASFLGPASNVVVGGVAISPGLLLVLNSLTNSGPIASNGNAQPLKIKKYEDIRKNAKEIQAKEDHQAKQKELENAIKYPIEDLEVRRNFAPSRRPQPQALPDGEEFDHVVKVWTFLSTFDGFLGIECMPFLKLQETFADACSNTGKRRFPLEHLIIVLLELICTDAESVTNLYIPQGINDILQAPKGYSIQDIGDWRKATIPVPLTQWGCVLLGCIKELFCPETLPNGQAIIDHLESDITAHPDSAVHLRLVQNNFAKADSQLKSKSKSKAAPAKSSISIRQSSRSRPQGSGDDESEDEDIILDEEDPKKRENLEPIIQQQFYSLSVNDKTQLLDFLIEQSLGTSKFKAYHEETYDEISSLRRDRIDLSKEAKSIQEQLLALKEESKQMKDDYKSLYEDSPQPDATDSTSSAELPVRSSRPKARLRKEGVALSQAIQSKADAIQRLEISEMKLYKKSEQLLKEIDESLSLLRFRHLGEDRFFNRYYFIPCSDGPLLLVQSTHPSLLAQLTAHPTQEIESYRAAIEGDPETKGLCSWGFYSSASQIRELLSWFCVLGIREKSLKNAIEKVLEKFPSDSK</sequence>
<accession>A0ACC2UJN9</accession>
<dbReference type="EMBL" id="QTSX02000403">
    <property type="protein sequence ID" value="KAJ9087014.1"/>
    <property type="molecule type" value="Genomic_DNA"/>
</dbReference>